<sequence length="342" mass="39385">MREDQKPYQIILTMVKNRTKLKDWVISETIRAGKAILEEREKKEKPNVWDRIYDDFDLPEDLPRKLRDLKKLQLKDFCGMEPPQRKCYNQFVHYCSMLSEGLGAEPSLKTISDSIQRDLQLYLTTIQEFVANYNLTHPVVKEKDAPAALPPEGTVNLEPAEENSAAQAAGKAAAHAAIMHHSTKAGEGRTTLLDIRVVKLNELMETFLDEMNMFHAESTWEHIADHAEYDRFIVMKKQTTFRFNSDYGDMVFTVFEAPVENNVYVISLGPMDDEVEVVTYERMEEAISAIMEFIHSNHDYALDHLERTYTKTYELADGVTHTERYSYDTLSSISDKIAKLLS</sequence>
<evidence type="ECO:0000313" key="2">
    <source>
        <dbReference type="Proteomes" id="UP000450917"/>
    </source>
</evidence>
<dbReference type="RefSeq" id="WP_155613811.1">
    <property type="nucleotide sequence ID" value="NZ_WNZX01000001.1"/>
</dbReference>
<gene>
    <name evidence="1" type="ORF">GNP93_01265</name>
</gene>
<comment type="caution">
    <text evidence="1">The sequence shown here is derived from an EMBL/GenBank/DDBJ whole genome shotgun (WGS) entry which is preliminary data.</text>
</comment>
<name>A0A7X3CQ57_9BACL</name>
<evidence type="ECO:0000313" key="1">
    <source>
        <dbReference type="EMBL" id="MUG69295.1"/>
    </source>
</evidence>
<keyword evidence="2" id="KW-1185">Reference proteome</keyword>
<proteinExistence type="predicted"/>
<protein>
    <submittedName>
        <fullName evidence="1">Uncharacterized protein</fullName>
    </submittedName>
</protein>
<dbReference type="AlphaFoldDB" id="A0A7X3CQ57"/>
<accession>A0A7X3CQ57</accession>
<reference evidence="1 2" key="1">
    <citation type="submission" date="2019-11" db="EMBL/GenBank/DDBJ databases">
        <title>Draft genome sequences of five Paenibacillus species of dairy origin.</title>
        <authorList>
            <person name="Olajide A.M."/>
            <person name="Chen S."/>
            <person name="Lapointe G."/>
        </authorList>
    </citation>
    <scope>NUCLEOTIDE SEQUENCE [LARGE SCALE GENOMIC DNA]</scope>
    <source>
        <strain evidence="1 2">2CS3</strain>
    </source>
</reference>
<organism evidence="1 2">
    <name type="scientific">Paenibacillus validus</name>
    <dbReference type="NCBI Taxonomy" id="44253"/>
    <lineage>
        <taxon>Bacteria</taxon>
        <taxon>Bacillati</taxon>
        <taxon>Bacillota</taxon>
        <taxon>Bacilli</taxon>
        <taxon>Bacillales</taxon>
        <taxon>Paenibacillaceae</taxon>
        <taxon>Paenibacillus</taxon>
    </lineage>
</organism>
<dbReference type="Proteomes" id="UP000450917">
    <property type="component" value="Unassembled WGS sequence"/>
</dbReference>
<dbReference type="EMBL" id="WNZX01000001">
    <property type="protein sequence ID" value="MUG69295.1"/>
    <property type="molecule type" value="Genomic_DNA"/>
</dbReference>